<evidence type="ECO:0000313" key="3">
    <source>
        <dbReference type="EMBL" id="AKG38642.1"/>
    </source>
</evidence>
<evidence type="ECO:0000256" key="1">
    <source>
        <dbReference type="ARBA" id="ARBA00023004"/>
    </source>
</evidence>
<keyword evidence="4" id="KW-1185">Reference proteome</keyword>
<dbReference type="SUPFAM" id="SSF50037">
    <property type="entry name" value="C-terminal domain of transcriptional repressors"/>
    <property type="match status" value="1"/>
</dbReference>
<dbReference type="InterPro" id="IPR053184">
    <property type="entry name" value="FeoA-like"/>
</dbReference>
<dbReference type="Gene3D" id="2.30.30.90">
    <property type="match status" value="1"/>
</dbReference>
<dbReference type="Proteomes" id="UP000067434">
    <property type="component" value="Chromosome"/>
</dbReference>
<dbReference type="STRING" id="1550241.MA03_04165"/>
<dbReference type="Pfam" id="PF04023">
    <property type="entry name" value="FeoA"/>
    <property type="match status" value="1"/>
</dbReference>
<sequence length="78" mass="8274">MRLPLAFLPENAEAIVVEVRGGMGIMRRLLDLGLTPGAKVKVIHSGSAGPVLIEVRGSRVMVGRGILMKIIVEWGGSP</sequence>
<dbReference type="InterPro" id="IPR007167">
    <property type="entry name" value="Fe-transptr_FeoA-like"/>
</dbReference>
<dbReference type="EMBL" id="CP009961">
    <property type="protein sequence ID" value="AKG38642.1"/>
    <property type="molecule type" value="Genomic_DNA"/>
</dbReference>
<dbReference type="SMART" id="SM00899">
    <property type="entry name" value="FeoA"/>
    <property type="match status" value="1"/>
</dbReference>
<dbReference type="PANTHER" id="PTHR43151">
    <property type="entry name" value="FEOA FAMILY PROTEIN"/>
    <property type="match status" value="1"/>
</dbReference>
<dbReference type="RefSeq" id="WP_052884071.1">
    <property type="nucleotide sequence ID" value="NZ_CP009961.1"/>
</dbReference>
<dbReference type="PATRIC" id="fig|1550241.5.peg.886"/>
<dbReference type="InterPro" id="IPR038157">
    <property type="entry name" value="FeoA_core_dom"/>
</dbReference>
<organism evidence="3 4">
    <name type="scientific">Infirmifilum uzonense</name>
    <dbReference type="NCBI Taxonomy" id="1550241"/>
    <lineage>
        <taxon>Archaea</taxon>
        <taxon>Thermoproteota</taxon>
        <taxon>Thermoprotei</taxon>
        <taxon>Thermofilales</taxon>
        <taxon>Thermofilaceae</taxon>
        <taxon>Infirmifilum</taxon>
    </lineage>
</organism>
<evidence type="ECO:0000259" key="2">
    <source>
        <dbReference type="SMART" id="SM00899"/>
    </source>
</evidence>
<dbReference type="InterPro" id="IPR008988">
    <property type="entry name" value="Transcriptional_repressor_C"/>
</dbReference>
<gene>
    <name evidence="3" type="ORF">MA03_04165</name>
</gene>
<dbReference type="KEGG" id="thf:MA03_04165"/>
<protein>
    <submittedName>
        <fullName evidence="3">Fe2+ transport protein</fullName>
    </submittedName>
</protein>
<reference evidence="3 4" key="1">
    <citation type="journal article" date="2015" name="Stand. Genomic Sci.">
        <title>Complete genome sequence of and proposal of Thermofilum uzonense sp. nov. a novel hyperthermophilic crenarchaeon and emended description of the genus Thermofilum.</title>
        <authorList>
            <person name="Toshchakov S.V."/>
            <person name="Korzhenkov A.A."/>
            <person name="Samarov N.I."/>
            <person name="Mazunin I.O."/>
            <person name="Mozhey O.I."/>
            <person name="Shmyr I.S."/>
            <person name="Derbikova K.S."/>
            <person name="Taranov E.A."/>
            <person name="Dominova I.N."/>
            <person name="Bonch-Osmolovskaya E.A."/>
            <person name="Patrushev M.V."/>
            <person name="Podosokorskaya O.A."/>
            <person name="Kublanov I.V."/>
        </authorList>
    </citation>
    <scope>NUCLEOTIDE SEQUENCE [LARGE SCALE GENOMIC DNA]</scope>
    <source>
        <strain evidence="3 4">1807-2</strain>
    </source>
</reference>
<dbReference type="GO" id="GO:0046914">
    <property type="term" value="F:transition metal ion binding"/>
    <property type="evidence" value="ECO:0007669"/>
    <property type="project" value="InterPro"/>
</dbReference>
<name>A0A0F7FHK0_9CREN</name>
<dbReference type="HOGENOM" id="CLU_150646_6_3_2"/>
<dbReference type="AlphaFoldDB" id="A0A0F7FHK0"/>
<keyword evidence="1" id="KW-0408">Iron</keyword>
<evidence type="ECO:0000313" key="4">
    <source>
        <dbReference type="Proteomes" id="UP000067434"/>
    </source>
</evidence>
<dbReference type="GeneID" id="25401398"/>
<feature type="domain" description="Ferrous iron transporter FeoA-like" evidence="2">
    <location>
        <begin position="3"/>
        <end position="74"/>
    </location>
</feature>
<dbReference type="PANTHER" id="PTHR43151:SF2">
    <property type="entry name" value="FE(2+) TRANSPORT PROTEIN A-RELATED"/>
    <property type="match status" value="1"/>
</dbReference>
<accession>A0A0F7FHK0</accession>
<dbReference type="OrthoDB" id="105333at2157"/>
<proteinExistence type="predicted"/>